<gene>
    <name evidence="1" type="ORF">CHR55_20210</name>
</gene>
<name>A0A2A5J7T9_RHOSG</name>
<reference evidence="1 2" key="1">
    <citation type="submission" date="2017-07" db="EMBL/GenBank/DDBJ databases">
        <title>Draft sequence of Rhodococcus enclensis 23b-28.</title>
        <authorList>
            <person name="Besaury L."/>
            <person name="Sancelme M."/>
            <person name="Amato P."/>
            <person name="Lallement A."/>
            <person name="Delort A.-M."/>
        </authorList>
    </citation>
    <scope>NUCLEOTIDE SEQUENCE [LARGE SCALE GENOMIC DNA]</scope>
    <source>
        <strain evidence="1 2">23b-28</strain>
    </source>
</reference>
<protein>
    <submittedName>
        <fullName evidence="1">Uncharacterized protein</fullName>
    </submittedName>
</protein>
<proteinExistence type="predicted"/>
<evidence type="ECO:0000313" key="1">
    <source>
        <dbReference type="EMBL" id="PCK25422.1"/>
    </source>
</evidence>
<dbReference type="Proteomes" id="UP000230886">
    <property type="component" value="Unassembled WGS sequence"/>
</dbReference>
<evidence type="ECO:0000313" key="2">
    <source>
        <dbReference type="Proteomes" id="UP000230886"/>
    </source>
</evidence>
<accession>A0A2A5J7T9</accession>
<comment type="caution">
    <text evidence="1">The sequence shown here is derived from an EMBL/GenBank/DDBJ whole genome shotgun (WGS) entry which is preliminary data.</text>
</comment>
<organism evidence="1 2">
    <name type="scientific">Rhodococcus qingshengii</name>
    <dbReference type="NCBI Taxonomy" id="334542"/>
    <lineage>
        <taxon>Bacteria</taxon>
        <taxon>Bacillati</taxon>
        <taxon>Actinomycetota</taxon>
        <taxon>Actinomycetes</taxon>
        <taxon>Mycobacteriales</taxon>
        <taxon>Nocardiaceae</taxon>
        <taxon>Rhodococcus</taxon>
        <taxon>Rhodococcus erythropolis group</taxon>
    </lineage>
</organism>
<dbReference type="AlphaFoldDB" id="A0A2A5J7T9"/>
<sequence length="79" mass="8689">MCPGNSGAIHNDSGETIKNWGSLFFSCETHCDWNEIEDLNVRRGGPLAFVGGYGNLLIQTAGTGANLRFNDCPRPECWR</sequence>
<dbReference type="EMBL" id="NOVD01000016">
    <property type="protein sequence ID" value="PCK25422.1"/>
    <property type="molecule type" value="Genomic_DNA"/>
</dbReference>